<protein>
    <submittedName>
        <fullName evidence="1">Uncharacterized protein</fullName>
    </submittedName>
</protein>
<name>A0ACC1SB55_9HYPO</name>
<dbReference type="Proteomes" id="UP001148629">
    <property type="component" value="Unassembled WGS sequence"/>
</dbReference>
<proteinExistence type="predicted"/>
<organism evidence="1 2">
    <name type="scientific">Fusarium decemcellulare</name>
    <dbReference type="NCBI Taxonomy" id="57161"/>
    <lineage>
        <taxon>Eukaryota</taxon>
        <taxon>Fungi</taxon>
        <taxon>Dikarya</taxon>
        <taxon>Ascomycota</taxon>
        <taxon>Pezizomycotina</taxon>
        <taxon>Sordariomycetes</taxon>
        <taxon>Hypocreomycetidae</taxon>
        <taxon>Hypocreales</taxon>
        <taxon>Nectriaceae</taxon>
        <taxon>Fusarium</taxon>
        <taxon>Fusarium decemcellulare species complex</taxon>
    </lineage>
</organism>
<reference evidence="1" key="1">
    <citation type="submission" date="2022-08" db="EMBL/GenBank/DDBJ databases">
        <title>Genome Sequence of Fusarium decemcellulare.</title>
        <authorList>
            <person name="Buettner E."/>
        </authorList>
    </citation>
    <scope>NUCLEOTIDE SEQUENCE</scope>
    <source>
        <strain evidence="1">Babe19</strain>
    </source>
</reference>
<sequence>MHNRHQSVVEELTPDQLRIPRQHSNEIKSPESKSWRKRIANLYAPRSHGEATCAGSLSSNHATTSQPTSGDGIKGTEGTEVSDSLTEAGTQEFENPNALSQSTNTSVSAAELSTPAQDDECYDCPVAIPGSKQNKQMYPKAPVQLKCWDQPEYQRRFEFIKGELQHMVNRDVKLRDVAQRISYELRMVGTSPKEALPSIVIRCRCDSKHMRALQSLFGGRTQAMMHCGNDFFSFRNKFKEPIPPLKLVYFKEKSGPVLRIGSDALLEAFFDNRVTYCGGLARYRSLSATLGVSIQIGADNAHLTVDHIFEPNHGSSSDSGVDLEDTSPEFTPPNSGNADESNQPWENDNDEYDYDSGDDLDEQAEDSRTCWLSNTSDSDSRVKHEYREDWQRVIPPAKLDPAMAYLDWSLTRPLSSTLEPPQLNAFSLNGRNAPTVCLISGVRGVLHAKLLAGSSFLGAAPGQADCEVWTAILNDKEGKAYQLILILAQHISLQPKLAELINGECGSVVIDDDTNEIYGHVVGCNTSGHALIVPLKHVLTQVKHCFGTTLVGLSPPSTHLSPVQVLKEQPATDQASAEFDAGSQLYEAAVSLENDGDYITAEKKFRDSMKIRERVLGLHHDRTLNSMRGMTAMLYKQRDYGRAEIEQRRLMEIQATVLGSEHPDTLIGMNNFATVLASLRRFSEAEDMHRRTLKLRERVLGPVHADTLVVEPDQGNACDRASIRRPGICANQLDVLKSYRISSHSYGLEPILVASSSLPSFSNPAACLSGSQSDFPRSKHHDDPVERFVSVVKFYLSGWHIRPPGVKKPLNPILGEIFTCYWDFDDNKRAYYISEQTSHHPPKSSYFYMAPDHHIRIDGTLKPRSRFLGNSAASLMEGIAFLSLLNRGKDPARGEQYILTQPNMYARGILFGKMKYELGDHSFVRCPELDLVADVDFKTKGWVGGTYNAIGGVIKKESTGEVLFELSGLWSEEMYIKDMTTGHREMFFNAVRSKPSSPLVRPIEEQEERESQRLWEKTARAVKERNHELATDEKTKIEDRQREEAAHRAQENVEWHPRLFRRVHGGPGGLEEGEEDLEWVINANIDSTASPDKQAEQIMAIYPIVKGQKPDQRHIIPPHSPAANPVKAHETKPVENHIDDNLIDFDDAPAPTSTLPEPIKPVAKQSEIQALLNSTGKPADGPLIDFSNDLKRDLPSTAQQ</sequence>
<gene>
    <name evidence="1" type="ORF">NM208_g6931</name>
</gene>
<comment type="caution">
    <text evidence="1">The sequence shown here is derived from an EMBL/GenBank/DDBJ whole genome shotgun (WGS) entry which is preliminary data.</text>
</comment>
<dbReference type="EMBL" id="JANRMS010000675">
    <property type="protein sequence ID" value="KAJ3535928.1"/>
    <property type="molecule type" value="Genomic_DNA"/>
</dbReference>
<evidence type="ECO:0000313" key="2">
    <source>
        <dbReference type="Proteomes" id="UP001148629"/>
    </source>
</evidence>
<keyword evidence="2" id="KW-1185">Reference proteome</keyword>
<accession>A0ACC1SB55</accession>
<evidence type="ECO:0000313" key="1">
    <source>
        <dbReference type="EMBL" id="KAJ3535928.1"/>
    </source>
</evidence>